<feature type="region of interest" description="Disordered" evidence="1">
    <location>
        <begin position="68"/>
        <end position="262"/>
    </location>
</feature>
<feature type="compositionally biased region" description="Pro residues" evidence="1">
    <location>
        <begin position="150"/>
        <end position="166"/>
    </location>
</feature>
<protein>
    <submittedName>
        <fullName evidence="2">Uncharacterized protein</fullName>
    </submittedName>
</protein>
<feature type="compositionally biased region" description="Polar residues" evidence="1">
    <location>
        <begin position="133"/>
        <end position="142"/>
    </location>
</feature>
<organism evidence="2 3">
    <name type="scientific">Rhizoctonia solani</name>
    <dbReference type="NCBI Taxonomy" id="456999"/>
    <lineage>
        <taxon>Eukaryota</taxon>
        <taxon>Fungi</taxon>
        <taxon>Dikarya</taxon>
        <taxon>Basidiomycota</taxon>
        <taxon>Agaricomycotina</taxon>
        <taxon>Agaricomycetes</taxon>
        <taxon>Cantharellales</taxon>
        <taxon>Ceratobasidiaceae</taxon>
        <taxon>Rhizoctonia</taxon>
    </lineage>
</organism>
<feature type="non-terminal residue" evidence="2">
    <location>
        <position position="1"/>
    </location>
</feature>
<reference evidence="2" key="1">
    <citation type="submission" date="2021-01" db="EMBL/GenBank/DDBJ databases">
        <authorList>
            <person name="Kaushik A."/>
        </authorList>
    </citation>
    <scope>NUCLEOTIDE SEQUENCE</scope>
    <source>
        <strain evidence="2">AG2-2IIIB</strain>
    </source>
</reference>
<feature type="compositionally biased region" description="Polar residues" evidence="1">
    <location>
        <begin position="98"/>
        <end position="108"/>
    </location>
</feature>
<dbReference type="EMBL" id="CAJMWT010003478">
    <property type="protein sequence ID" value="CAE6472464.1"/>
    <property type="molecule type" value="Genomic_DNA"/>
</dbReference>
<dbReference type="PRINTS" id="PR01217">
    <property type="entry name" value="PRICHEXTENSN"/>
</dbReference>
<feature type="compositionally biased region" description="Low complexity" evidence="1">
    <location>
        <begin position="189"/>
        <end position="198"/>
    </location>
</feature>
<feature type="compositionally biased region" description="Low complexity" evidence="1">
    <location>
        <begin position="68"/>
        <end position="78"/>
    </location>
</feature>
<evidence type="ECO:0000313" key="2">
    <source>
        <dbReference type="EMBL" id="CAE6472464.1"/>
    </source>
</evidence>
<accession>A0A8H3C3L2</accession>
<sequence length="319" mass="32735">GIVSDAVRYVERVPIGYGDVQWLKGAFEINLEVKPAVKAPSGPYGVPPAPAPNLYGVPAPLSGPYGAPAPSGPYGTTPAPGPYGTPPAQSAPFAPPATSTVKPATSYGTQGGYNPSPLPGQQTGYGTPAPPSYGQQPFQNQRPGFRAPMVQPPPSPMAPVPPPPTDHPSGPNHSRPPTTQPSRLERRTPAPAGAPAAAITRPFPNSPAPGSPVTSGPPRGSGTPPRAMSPSGGPPRGMSPQTGSPRAGTGPPPPMPHSGDTLLRCSMRRSSASARWIWARPGAGVVSLPTYPLATYNAGSSLRLTHVLMVVVVVDWDWD</sequence>
<gene>
    <name evidence="2" type="ORF">RDB_LOCUS107972</name>
</gene>
<name>A0A8H3C3L2_9AGAM</name>
<evidence type="ECO:0000256" key="1">
    <source>
        <dbReference type="SAM" id="MobiDB-lite"/>
    </source>
</evidence>
<comment type="caution">
    <text evidence="2">The sequence shown here is derived from an EMBL/GenBank/DDBJ whole genome shotgun (WGS) entry which is preliminary data.</text>
</comment>
<dbReference type="Proteomes" id="UP000663843">
    <property type="component" value="Unassembled WGS sequence"/>
</dbReference>
<evidence type="ECO:0000313" key="3">
    <source>
        <dbReference type="Proteomes" id="UP000663843"/>
    </source>
</evidence>
<proteinExistence type="predicted"/>
<dbReference type="AlphaFoldDB" id="A0A8H3C3L2"/>
<feature type="compositionally biased region" description="Low complexity" evidence="1">
    <location>
        <begin position="211"/>
        <end position="249"/>
    </location>
</feature>